<dbReference type="InterPro" id="IPR036116">
    <property type="entry name" value="FN3_sf"/>
</dbReference>
<evidence type="ECO:0000313" key="4">
    <source>
        <dbReference type="EMBL" id="CAB4766045.1"/>
    </source>
</evidence>
<organism evidence="3">
    <name type="scientific">freshwater metagenome</name>
    <dbReference type="NCBI Taxonomy" id="449393"/>
    <lineage>
        <taxon>unclassified sequences</taxon>
        <taxon>metagenomes</taxon>
        <taxon>ecological metagenomes</taxon>
    </lineage>
</organism>
<evidence type="ECO:0000313" key="3">
    <source>
        <dbReference type="EMBL" id="CAB4683968.1"/>
    </source>
</evidence>
<dbReference type="SUPFAM" id="SSF49265">
    <property type="entry name" value="Fibronectin type III"/>
    <property type="match status" value="1"/>
</dbReference>
<feature type="domain" description="Fibronectin type-III" evidence="2">
    <location>
        <begin position="149"/>
        <end position="239"/>
    </location>
</feature>
<evidence type="ECO:0000313" key="5">
    <source>
        <dbReference type="EMBL" id="CAB5057536.1"/>
    </source>
</evidence>
<dbReference type="PROSITE" id="PS50853">
    <property type="entry name" value="FN3"/>
    <property type="match status" value="1"/>
</dbReference>
<name>A0A6J6NG39_9ZZZZ</name>
<gene>
    <name evidence="3" type="ORF">UFOPK2334_01355</name>
    <name evidence="4" type="ORF">UFOPK2870_01028</name>
    <name evidence="5" type="ORF">UFOPK4293_01645</name>
</gene>
<feature type="region of interest" description="Disordered" evidence="1">
    <location>
        <begin position="240"/>
        <end position="276"/>
    </location>
</feature>
<protein>
    <submittedName>
        <fullName evidence="3">Unannotated protein</fullName>
    </submittedName>
</protein>
<reference evidence="3" key="1">
    <citation type="submission" date="2020-05" db="EMBL/GenBank/DDBJ databases">
        <authorList>
            <person name="Chiriac C."/>
            <person name="Salcher M."/>
            <person name="Ghai R."/>
            <person name="Kavagutti S V."/>
        </authorList>
    </citation>
    <scope>NUCLEOTIDE SEQUENCE</scope>
</reference>
<dbReference type="EMBL" id="CAEZZL010000089">
    <property type="protein sequence ID" value="CAB4766045.1"/>
    <property type="molecule type" value="Genomic_DNA"/>
</dbReference>
<evidence type="ECO:0000256" key="1">
    <source>
        <dbReference type="SAM" id="MobiDB-lite"/>
    </source>
</evidence>
<feature type="compositionally biased region" description="Low complexity" evidence="1">
    <location>
        <begin position="240"/>
        <end position="251"/>
    </location>
</feature>
<dbReference type="InterPro" id="IPR028059">
    <property type="entry name" value="SWM_rpt"/>
</dbReference>
<dbReference type="Pfam" id="PF00041">
    <property type="entry name" value="fn3"/>
    <property type="match status" value="1"/>
</dbReference>
<dbReference type="InterPro" id="IPR003961">
    <property type="entry name" value="FN3_dom"/>
</dbReference>
<proteinExistence type="predicted"/>
<dbReference type="InterPro" id="IPR013783">
    <property type="entry name" value="Ig-like_fold"/>
</dbReference>
<dbReference type="Pfam" id="PF13753">
    <property type="entry name" value="SWM_repeat"/>
    <property type="match status" value="1"/>
</dbReference>
<accession>A0A6J6NG39</accession>
<dbReference type="EMBL" id="CAEZXA010000153">
    <property type="protein sequence ID" value="CAB4683968.1"/>
    <property type="molecule type" value="Genomic_DNA"/>
</dbReference>
<evidence type="ECO:0000259" key="2">
    <source>
        <dbReference type="PROSITE" id="PS50853"/>
    </source>
</evidence>
<sequence>MLKTFIPRPTLALVATLIATMALTAPLPFSTGTASAATMPATSGTYIIGKISIVIGDRTDSTKPPALSSFDVRVDGAPNPVTKFEVIGETIVDLTLTSTVYSGSVITLSYNAPAVDNTLANNALQRRGGEDYASFANMPITNMGSPRPEPNTPGVATVVAGEESATVTVTAPTSGVRPTSYEVTASPGGATCTVTGASGSCTISGLTAGTTYTFTTIAKRNNYSSAPSASSASVTALAKTTTPTSAGPTDTVPAGYTPSWDKEPLTDSETDANTVGYMPTTSPGDIIITDEFGFTLDKNNGLKPKIRMKIYAGRIKLSISATYKVGAKNVKYKCAFKPFGTTKKIKTAKWRWYTPKKACILPAPLVAAIRANTATLSATGKWTRQALTTGKKVRADNSKIKPRKLKYTIKAKPATIK</sequence>
<dbReference type="AlphaFoldDB" id="A0A6J6NG39"/>
<dbReference type="Gene3D" id="2.60.40.10">
    <property type="entry name" value="Immunoglobulins"/>
    <property type="match status" value="1"/>
</dbReference>
<dbReference type="EMBL" id="CAFBQH010000157">
    <property type="protein sequence ID" value="CAB5057536.1"/>
    <property type="molecule type" value="Genomic_DNA"/>
</dbReference>